<feature type="non-terminal residue" evidence="3">
    <location>
        <position position="526"/>
    </location>
</feature>
<dbReference type="EMBL" id="JBBXMP010000255">
    <property type="protein sequence ID" value="KAL0059017.1"/>
    <property type="molecule type" value="Genomic_DNA"/>
</dbReference>
<keyword evidence="4" id="KW-1185">Reference proteome</keyword>
<evidence type="ECO:0000256" key="1">
    <source>
        <dbReference type="SAM" id="MobiDB-lite"/>
    </source>
</evidence>
<dbReference type="Proteomes" id="UP001437256">
    <property type="component" value="Unassembled WGS sequence"/>
</dbReference>
<evidence type="ECO:0000313" key="4">
    <source>
        <dbReference type="Proteomes" id="UP001437256"/>
    </source>
</evidence>
<reference evidence="3 4" key="1">
    <citation type="submission" date="2024-05" db="EMBL/GenBank/DDBJ databases">
        <title>A draft genome resource for the thread blight pathogen Marasmius tenuissimus strain MS-2.</title>
        <authorList>
            <person name="Yulfo-Soto G.E."/>
            <person name="Baruah I.K."/>
            <person name="Amoako-Attah I."/>
            <person name="Bukari Y."/>
            <person name="Meinhardt L.W."/>
            <person name="Bailey B.A."/>
            <person name="Cohen S.P."/>
        </authorList>
    </citation>
    <scope>NUCLEOTIDE SEQUENCE [LARGE SCALE GENOMIC DNA]</scope>
    <source>
        <strain evidence="3 4">MS-2</strain>
    </source>
</reference>
<gene>
    <name evidence="3" type="ORF">AAF712_014255</name>
</gene>
<dbReference type="PANTHER" id="PTHR33840:SF1">
    <property type="entry name" value="TLE1 PHOSPHOLIPASE DOMAIN-CONTAINING PROTEIN"/>
    <property type="match status" value="1"/>
</dbReference>
<evidence type="ECO:0000313" key="3">
    <source>
        <dbReference type="EMBL" id="KAL0059017.1"/>
    </source>
</evidence>
<dbReference type="InterPro" id="IPR018712">
    <property type="entry name" value="Tle1-like_cat"/>
</dbReference>
<accession>A0ABR2ZCR5</accession>
<evidence type="ECO:0000259" key="2">
    <source>
        <dbReference type="Pfam" id="PF09994"/>
    </source>
</evidence>
<proteinExistence type="predicted"/>
<feature type="domain" description="T6SS Phospholipase effector Tle1-like catalytic" evidence="2">
    <location>
        <begin position="54"/>
        <end position="318"/>
    </location>
</feature>
<name>A0ABR2ZCR5_9AGAR</name>
<protein>
    <recommendedName>
        <fullName evidence="2">T6SS Phospholipase effector Tle1-like catalytic domain-containing protein</fullName>
    </recommendedName>
</protein>
<comment type="caution">
    <text evidence="3">The sequence shown here is derived from an EMBL/GenBank/DDBJ whole genome shotgun (WGS) entry which is preliminary data.</text>
</comment>
<dbReference type="Pfam" id="PF09994">
    <property type="entry name" value="T6SS_Tle1-like_cat"/>
    <property type="match status" value="1"/>
</dbReference>
<feature type="region of interest" description="Disordered" evidence="1">
    <location>
        <begin position="1"/>
        <end position="29"/>
    </location>
</feature>
<organism evidence="3 4">
    <name type="scientific">Marasmius tenuissimus</name>
    <dbReference type="NCBI Taxonomy" id="585030"/>
    <lineage>
        <taxon>Eukaryota</taxon>
        <taxon>Fungi</taxon>
        <taxon>Dikarya</taxon>
        <taxon>Basidiomycota</taxon>
        <taxon>Agaricomycotina</taxon>
        <taxon>Agaricomycetes</taxon>
        <taxon>Agaricomycetidae</taxon>
        <taxon>Agaricales</taxon>
        <taxon>Marasmiineae</taxon>
        <taxon>Marasmiaceae</taxon>
        <taxon>Marasmius</taxon>
    </lineage>
</organism>
<dbReference type="PANTHER" id="PTHR33840">
    <property type="match status" value="1"/>
</dbReference>
<sequence>MTPHPSMVNINETVGAGPSELPTDQSSGHARKDEDILLNCCDGHSQEQVTTRLRNLVVCIDGTSKKFGEKNSNVVELYSRLVKDDSQLTYYNSGIGTYPQPSLASLSFYTRGAANIFDMAFARWLKKRIMEAYRWLSENYRKGDRIFLFGFSRGAYQVRVLSAMIEKIGLIHRGNDYQIPFAYELYSKCTGDTQTELASRFKKTFSRDVKVHFVGTWDTVSSVGLISSGPLPSTTTGMKHVCLFRHALALDEWRVKFTPEYADGQIGAGSPYPEAQHGFLPPKKEVWFAGTHSDIGGGTMENKNLTSNGPALRWMIRESNEAGLFFTPFSGERVKVYDKTKQPLSYYLWMPLEICPFLNSSLKPHFGQRRSIQVGQRVHESVYTLGPEYYIKRLHQGLWDHQGNHVEQDEFDAIAYDIYQCVKEEAHWKDISDSEKTSKLLKAASSKDGYSVFQDLYESLKTVTASHPDERDTTLAKIKILCSVAGECRFPKHHVDDIPHVVRQLLSDPDTKVRELAKSFLEEFSH</sequence>